<dbReference type="GO" id="GO:0006260">
    <property type="term" value="P:DNA replication"/>
    <property type="evidence" value="ECO:0007669"/>
    <property type="project" value="TreeGrafter"/>
</dbReference>
<dbReference type="SUPFAM" id="SSF52540">
    <property type="entry name" value="P-loop containing nucleoside triphosphate hydrolases"/>
    <property type="match status" value="1"/>
</dbReference>
<reference evidence="1" key="1">
    <citation type="journal article" date="2019" name="Sci. Rep.">
        <title>Draft genome of Tanacetum cinerariifolium, the natural source of mosquito coil.</title>
        <authorList>
            <person name="Yamashiro T."/>
            <person name="Shiraishi A."/>
            <person name="Satake H."/>
            <person name="Nakayama K."/>
        </authorList>
    </citation>
    <scope>NUCLEOTIDE SEQUENCE</scope>
</reference>
<dbReference type="GO" id="GO:0005657">
    <property type="term" value="C:replication fork"/>
    <property type="evidence" value="ECO:0007669"/>
    <property type="project" value="TreeGrafter"/>
</dbReference>
<name>A0A699KSK0_TANCI</name>
<accession>A0A699KSK0</accession>
<dbReference type="FunFam" id="3.40.50.300:FF:002884">
    <property type="entry name" value="ATP-dependent DNA helicase"/>
    <property type="match status" value="1"/>
</dbReference>
<feature type="non-terminal residue" evidence="1">
    <location>
        <position position="1"/>
    </location>
</feature>
<sequence length="164" mass="18440">NLDSANGLSNGTTFKCKHFDHNVINAEVAVGQHAGVRVLLPRIPLAQSEEDMFPFKLNRTQFPVRLSFALTISKAQGQTILNVGVYLPDSVFSHGQLYVVLSRGISRTTAKIFWRRKDLLVLMKQKTARTTKILGILKLAQREQIAPSLLALENWMLGYYLKES</sequence>
<dbReference type="PANTHER" id="PTHR23274:SF51">
    <property type="entry name" value="OS03G0423850 PROTEIN"/>
    <property type="match status" value="1"/>
</dbReference>
<protein>
    <submittedName>
        <fullName evidence="1">Uncharacterized protein</fullName>
    </submittedName>
</protein>
<dbReference type="AlphaFoldDB" id="A0A699KSK0"/>
<evidence type="ECO:0000313" key="1">
    <source>
        <dbReference type="EMBL" id="GFB02613.1"/>
    </source>
</evidence>
<comment type="caution">
    <text evidence="1">The sequence shown here is derived from an EMBL/GenBank/DDBJ whole genome shotgun (WGS) entry which is preliminary data.</text>
</comment>
<proteinExistence type="predicted"/>
<organism evidence="1">
    <name type="scientific">Tanacetum cinerariifolium</name>
    <name type="common">Dalmatian daisy</name>
    <name type="synonym">Chrysanthemum cinerariifolium</name>
    <dbReference type="NCBI Taxonomy" id="118510"/>
    <lineage>
        <taxon>Eukaryota</taxon>
        <taxon>Viridiplantae</taxon>
        <taxon>Streptophyta</taxon>
        <taxon>Embryophyta</taxon>
        <taxon>Tracheophyta</taxon>
        <taxon>Spermatophyta</taxon>
        <taxon>Magnoliopsida</taxon>
        <taxon>eudicotyledons</taxon>
        <taxon>Gunneridae</taxon>
        <taxon>Pentapetalae</taxon>
        <taxon>asterids</taxon>
        <taxon>campanulids</taxon>
        <taxon>Asterales</taxon>
        <taxon>Asteraceae</taxon>
        <taxon>Asteroideae</taxon>
        <taxon>Anthemideae</taxon>
        <taxon>Anthemidinae</taxon>
        <taxon>Tanacetum</taxon>
    </lineage>
</organism>
<dbReference type="EMBL" id="BKCJ010536206">
    <property type="protein sequence ID" value="GFB02613.1"/>
    <property type="molecule type" value="Genomic_DNA"/>
</dbReference>
<dbReference type="PANTHER" id="PTHR23274">
    <property type="entry name" value="DNA HELICASE-RELATED"/>
    <property type="match status" value="1"/>
</dbReference>
<gene>
    <name evidence="1" type="ORF">Tci_674584</name>
</gene>
<dbReference type="InterPro" id="IPR027417">
    <property type="entry name" value="P-loop_NTPase"/>
</dbReference>